<protein>
    <submittedName>
        <fullName evidence="1">Uncharacterized protein</fullName>
    </submittedName>
</protein>
<dbReference type="KEGG" id="egl:EGR_08737"/>
<reference evidence="1 2" key="1">
    <citation type="journal article" date="2013" name="Nat. Genet.">
        <title>The genome of the hydatid tapeworm Echinococcus granulosus.</title>
        <authorList>
            <person name="Zheng H."/>
            <person name="Zhang W."/>
            <person name="Zhang L."/>
            <person name="Zhang Z."/>
            <person name="Li J."/>
            <person name="Lu G."/>
            <person name="Zhu Y."/>
            <person name="Wang Y."/>
            <person name="Huang Y."/>
            <person name="Liu J."/>
            <person name="Kang H."/>
            <person name="Chen J."/>
            <person name="Wang L."/>
            <person name="Chen A."/>
            <person name="Yu S."/>
            <person name="Gao Z."/>
            <person name="Jin L."/>
            <person name="Gu W."/>
            <person name="Wang Z."/>
            <person name="Zhao L."/>
            <person name="Shi B."/>
            <person name="Wen H."/>
            <person name="Lin R."/>
            <person name="Jones M.K."/>
            <person name="Brejova B."/>
            <person name="Vinar T."/>
            <person name="Zhao G."/>
            <person name="McManus D.P."/>
            <person name="Chen Z."/>
            <person name="Zhou Y."/>
            <person name="Wang S."/>
        </authorList>
    </citation>
    <scope>NUCLEOTIDE SEQUENCE [LARGE SCALE GENOMIC DNA]</scope>
</reference>
<comment type="caution">
    <text evidence="1">The sequence shown here is derived from an EMBL/GenBank/DDBJ whole genome shotgun (WGS) entry which is preliminary data.</text>
</comment>
<proteinExistence type="predicted"/>
<gene>
    <name evidence="1" type="ORF">EGR_08737</name>
</gene>
<dbReference type="AlphaFoldDB" id="W6U5G9"/>
<accession>W6U5G9</accession>
<evidence type="ECO:0000313" key="2">
    <source>
        <dbReference type="Proteomes" id="UP000019149"/>
    </source>
</evidence>
<dbReference type="GeneID" id="36344452"/>
<sequence>MRAKAFINVVPSTAQMDPSSVLDTGGFALAYEHYKQSSADESQPIWMIPESIGFLYARMNVPADERTFEVEEVDGDICLPATKFKVGGPYEENLITLDIADYPSFCVMLPLSEEGIQMCIRGLPNSSSYTDKCFHVIRASDS</sequence>
<dbReference type="RefSeq" id="XP_024347619.1">
    <property type="nucleotide sequence ID" value="XM_024497986.1"/>
</dbReference>
<keyword evidence="2" id="KW-1185">Reference proteome</keyword>
<name>W6U5G9_ECHGR</name>
<dbReference type="Proteomes" id="UP000019149">
    <property type="component" value="Unassembled WGS sequence"/>
</dbReference>
<dbReference type="OrthoDB" id="10642432at2759"/>
<organism evidence="1 2">
    <name type="scientific">Echinococcus granulosus</name>
    <name type="common">Hydatid tapeworm</name>
    <dbReference type="NCBI Taxonomy" id="6210"/>
    <lineage>
        <taxon>Eukaryota</taxon>
        <taxon>Metazoa</taxon>
        <taxon>Spiralia</taxon>
        <taxon>Lophotrochozoa</taxon>
        <taxon>Platyhelminthes</taxon>
        <taxon>Cestoda</taxon>
        <taxon>Eucestoda</taxon>
        <taxon>Cyclophyllidea</taxon>
        <taxon>Taeniidae</taxon>
        <taxon>Echinococcus</taxon>
        <taxon>Echinococcus granulosus group</taxon>
    </lineage>
</organism>
<dbReference type="EMBL" id="APAU02000117">
    <property type="protein sequence ID" value="EUB56423.1"/>
    <property type="molecule type" value="Genomic_DNA"/>
</dbReference>
<dbReference type="CTD" id="36344452"/>
<evidence type="ECO:0000313" key="1">
    <source>
        <dbReference type="EMBL" id="EUB56423.1"/>
    </source>
</evidence>